<protein>
    <submittedName>
        <fullName evidence="1">Uncharacterized protein</fullName>
    </submittedName>
</protein>
<dbReference type="AlphaFoldDB" id="A0A1G7RB07"/>
<reference evidence="2" key="1">
    <citation type="submission" date="2016-10" db="EMBL/GenBank/DDBJ databases">
        <authorList>
            <person name="Varghese N."/>
            <person name="Submissions S."/>
        </authorList>
    </citation>
    <scope>NUCLEOTIDE SEQUENCE [LARGE SCALE GENOMIC DNA]</scope>
    <source>
        <strain evidence="2">DSM 8344</strain>
    </source>
</reference>
<sequence>MSQTWLGRDWNEVKPEIERLSKPYAFQITRPHGNIESWGNYRVVRIREFCDHLDFVLAHENFSIRQTLTP</sequence>
<dbReference type="STRING" id="1121419.SAMN05443529_10112"/>
<gene>
    <name evidence="1" type="ORF">SAMN05443529_10112</name>
</gene>
<organism evidence="1 2">
    <name type="scientific">Desulfosporosinus hippei DSM 8344</name>
    <dbReference type="NCBI Taxonomy" id="1121419"/>
    <lineage>
        <taxon>Bacteria</taxon>
        <taxon>Bacillati</taxon>
        <taxon>Bacillota</taxon>
        <taxon>Clostridia</taxon>
        <taxon>Eubacteriales</taxon>
        <taxon>Desulfitobacteriaceae</taxon>
        <taxon>Desulfosporosinus</taxon>
    </lineage>
</organism>
<dbReference type="EMBL" id="FNCP01000001">
    <property type="protein sequence ID" value="SDG07359.1"/>
    <property type="molecule type" value="Genomic_DNA"/>
</dbReference>
<dbReference type="OrthoDB" id="1798796at2"/>
<evidence type="ECO:0000313" key="2">
    <source>
        <dbReference type="Proteomes" id="UP000198656"/>
    </source>
</evidence>
<name>A0A1G7RB07_9FIRM</name>
<dbReference type="Proteomes" id="UP000198656">
    <property type="component" value="Unassembled WGS sequence"/>
</dbReference>
<proteinExistence type="predicted"/>
<accession>A0A1G7RB07</accession>
<keyword evidence="2" id="KW-1185">Reference proteome</keyword>
<evidence type="ECO:0000313" key="1">
    <source>
        <dbReference type="EMBL" id="SDG07359.1"/>
    </source>
</evidence>